<feature type="region of interest" description="Disordered" evidence="1">
    <location>
        <begin position="199"/>
        <end position="222"/>
    </location>
</feature>
<feature type="compositionally biased region" description="Low complexity" evidence="1">
    <location>
        <begin position="121"/>
        <end position="140"/>
    </location>
</feature>
<organism evidence="2 3">
    <name type="scientific">Anopheles minimus</name>
    <dbReference type="NCBI Taxonomy" id="112268"/>
    <lineage>
        <taxon>Eukaryota</taxon>
        <taxon>Metazoa</taxon>
        <taxon>Ecdysozoa</taxon>
        <taxon>Arthropoda</taxon>
        <taxon>Hexapoda</taxon>
        <taxon>Insecta</taxon>
        <taxon>Pterygota</taxon>
        <taxon>Neoptera</taxon>
        <taxon>Endopterygota</taxon>
        <taxon>Diptera</taxon>
        <taxon>Nematocera</taxon>
        <taxon>Culicoidea</taxon>
        <taxon>Culicidae</taxon>
        <taxon>Anophelinae</taxon>
        <taxon>Anopheles</taxon>
    </lineage>
</organism>
<evidence type="ECO:0000256" key="1">
    <source>
        <dbReference type="SAM" id="MobiDB-lite"/>
    </source>
</evidence>
<dbReference type="STRING" id="112268.A0A182W863"/>
<sequence length="496" mass="53830">MKVVVNEFDMRGGAGVGGDTDYIASPDDAGNNPSSNAGFQHGIRSTSILAAAQSLAMALQQQSSSLHPSPDPITADIINTWLDFHLPRIISEAEQSEYDTGWDFIPNEFSNEIIVMSNSFSSSSSEASSPSSGDESSHSSAGEEDMEISYEASAKTNIHETGLCAASITSRGVDSANYLQNAPNKRDIENSSRIPRYQKVASTSAGQDSSQSLQTFPSPRSRCHPVISDVTRLETIRERNSVYSEDGEFIDLPLPPVPTLSNISKGEVSAVDSKHDSHSKGSDTASEANAYLQSRLRDFEEADDAVTSGVDGIKKSIRSLVIDCGSDADSASDLANANKTRLLLMEEDVKSIDSSTASNTLHRSAWSVASIGSTGVTKLINQRRMTTANIHRDIGIDLHSFYSVAFANYRLLTSVDVELLVVPALASHPEPLTAGTANNRYRTLIMKQKNQLAVMMTLLGCILMTDQKHLRRLLSPIDDRFRKQQQPDRFHVINAA</sequence>
<feature type="region of interest" description="Disordered" evidence="1">
    <location>
        <begin position="121"/>
        <end position="146"/>
    </location>
</feature>
<feature type="compositionally biased region" description="Polar residues" evidence="1">
    <location>
        <begin position="200"/>
        <end position="218"/>
    </location>
</feature>
<protein>
    <submittedName>
        <fullName evidence="2">Uncharacterized protein</fullName>
    </submittedName>
</protein>
<dbReference type="Proteomes" id="UP000075920">
    <property type="component" value="Unassembled WGS sequence"/>
</dbReference>
<accession>A0A182W863</accession>
<name>A0A182W863_9DIPT</name>
<reference evidence="3" key="1">
    <citation type="submission" date="2013-03" db="EMBL/GenBank/DDBJ databases">
        <title>The Genome Sequence of Anopheles minimus MINIMUS1.</title>
        <authorList>
            <consortium name="The Broad Institute Genomics Platform"/>
            <person name="Neafsey D.E."/>
            <person name="Walton C."/>
            <person name="Walker B."/>
            <person name="Young S.K."/>
            <person name="Zeng Q."/>
            <person name="Gargeya S."/>
            <person name="Fitzgerald M."/>
            <person name="Haas B."/>
            <person name="Abouelleil A."/>
            <person name="Allen A.W."/>
            <person name="Alvarado L."/>
            <person name="Arachchi H.M."/>
            <person name="Berlin A.M."/>
            <person name="Chapman S.B."/>
            <person name="Gainer-Dewar J."/>
            <person name="Goldberg J."/>
            <person name="Griggs A."/>
            <person name="Gujja S."/>
            <person name="Hansen M."/>
            <person name="Howarth C."/>
            <person name="Imamovic A."/>
            <person name="Ireland A."/>
            <person name="Larimer J."/>
            <person name="McCowan C."/>
            <person name="Murphy C."/>
            <person name="Pearson M."/>
            <person name="Poon T.W."/>
            <person name="Priest M."/>
            <person name="Roberts A."/>
            <person name="Saif S."/>
            <person name="Shea T."/>
            <person name="Sisk P."/>
            <person name="Sykes S."/>
            <person name="Wortman J."/>
            <person name="Nusbaum C."/>
            <person name="Birren B."/>
        </authorList>
    </citation>
    <scope>NUCLEOTIDE SEQUENCE [LARGE SCALE GENOMIC DNA]</scope>
    <source>
        <strain evidence="3">MINIMUS1</strain>
    </source>
</reference>
<keyword evidence="3" id="KW-1185">Reference proteome</keyword>
<dbReference type="AlphaFoldDB" id="A0A182W863"/>
<dbReference type="EnsemblMetazoa" id="AMIN006537-RA">
    <property type="protein sequence ID" value="AMIN006537-PA"/>
    <property type="gene ID" value="AMIN006537"/>
</dbReference>
<dbReference type="VEuPathDB" id="VectorBase:AMIN006537"/>
<feature type="compositionally biased region" description="Basic and acidic residues" evidence="1">
    <location>
        <begin position="272"/>
        <end position="281"/>
    </location>
</feature>
<proteinExistence type="predicted"/>
<reference evidence="2" key="2">
    <citation type="submission" date="2020-05" db="UniProtKB">
        <authorList>
            <consortium name="EnsemblMetazoa"/>
        </authorList>
    </citation>
    <scope>IDENTIFICATION</scope>
    <source>
        <strain evidence="2">MINIMUS1</strain>
    </source>
</reference>
<feature type="region of interest" description="Disordered" evidence="1">
    <location>
        <begin position="267"/>
        <end position="287"/>
    </location>
</feature>
<evidence type="ECO:0000313" key="2">
    <source>
        <dbReference type="EnsemblMetazoa" id="AMIN006537-PA"/>
    </source>
</evidence>
<evidence type="ECO:0000313" key="3">
    <source>
        <dbReference type="Proteomes" id="UP000075920"/>
    </source>
</evidence>